<evidence type="ECO:0000256" key="3">
    <source>
        <dbReference type="ARBA" id="ARBA00022597"/>
    </source>
</evidence>
<evidence type="ECO:0000256" key="9">
    <source>
        <dbReference type="ARBA" id="ARBA00034344"/>
    </source>
</evidence>
<feature type="chain" id="PRO_5039627946" description="D-galactose/methyl-galactoside binding periplasmic protein MglB" evidence="10">
    <location>
        <begin position="22"/>
        <end position="346"/>
    </location>
</feature>
<dbReference type="InterPro" id="IPR044085">
    <property type="entry name" value="MglB-like_PBP1"/>
</dbReference>
<dbReference type="EMBL" id="LDZY01000008">
    <property type="protein sequence ID" value="KLU65513.1"/>
    <property type="molecule type" value="Genomic_DNA"/>
</dbReference>
<dbReference type="PANTHER" id="PTHR30036">
    <property type="entry name" value="D-XYLOSE-BINDING PERIPLASMIC PROTEIN"/>
    <property type="match status" value="1"/>
</dbReference>
<comment type="subcellular location">
    <subcellularLocation>
        <location evidence="1">Cell envelope</location>
    </subcellularLocation>
</comment>
<protein>
    <recommendedName>
        <fullName evidence="9">D-galactose/methyl-galactoside binding periplasmic protein MglB</fullName>
    </recommendedName>
</protein>
<keyword evidence="13" id="KW-1185">Reference proteome</keyword>
<dbReference type="GO" id="GO:0030246">
    <property type="term" value="F:carbohydrate binding"/>
    <property type="evidence" value="ECO:0007669"/>
    <property type="project" value="InterPro"/>
</dbReference>
<comment type="subunit">
    <text evidence="8">The ABC transporter complex is composed of one ATP-binding protein (MglA), two transmembrane proteins (MglC) and a solute-binding protein (MglB).</text>
</comment>
<keyword evidence="3" id="KW-0762">Sugar transport</keyword>
<comment type="caution">
    <text evidence="12">The sequence shown here is derived from an EMBL/GenBank/DDBJ whole genome shotgun (WGS) entry which is preliminary data.</text>
</comment>
<dbReference type="AlphaFoldDB" id="A0A0J1FRB4"/>
<proteinExistence type="predicted"/>
<dbReference type="Pfam" id="PF13407">
    <property type="entry name" value="Peripla_BP_4"/>
    <property type="match status" value="1"/>
</dbReference>
<gene>
    <name evidence="12" type="primary">mglB</name>
    <name evidence="12" type="ORF">DEAC_c26500</name>
</gene>
<organism evidence="12 13">
    <name type="scientific">Desulfosporosinus acididurans</name>
    <dbReference type="NCBI Taxonomy" id="476652"/>
    <lineage>
        <taxon>Bacteria</taxon>
        <taxon>Bacillati</taxon>
        <taxon>Bacillota</taxon>
        <taxon>Clostridia</taxon>
        <taxon>Eubacteriales</taxon>
        <taxon>Desulfitobacteriaceae</taxon>
        <taxon>Desulfosporosinus</taxon>
    </lineage>
</organism>
<dbReference type="PATRIC" id="fig|476652.3.peg.2773"/>
<feature type="domain" description="Periplasmic binding protein" evidence="11">
    <location>
        <begin position="41"/>
        <end position="312"/>
    </location>
</feature>
<dbReference type="PROSITE" id="PS51257">
    <property type="entry name" value="PROKAR_LIPOPROTEIN"/>
    <property type="match status" value="1"/>
</dbReference>
<evidence type="ECO:0000256" key="6">
    <source>
        <dbReference type="ARBA" id="ARBA00022764"/>
    </source>
</evidence>
<dbReference type="CDD" id="cd01539">
    <property type="entry name" value="PBP1_GGBP"/>
    <property type="match status" value="1"/>
</dbReference>
<dbReference type="InterPro" id="IPR050555">
    <property type="entry name" value="Bact_Solute-Bind_Prot2"/>
</dbReference>
<keyword evidence="4" id="KW-0479">Metal-binding</keyword>
<keyword evidence="6" id="KW-0574">Periplasm</keyword>
<evidence type="ECO:0000256" key="7">
    <source>
        <dbReference type="ARBA" id="ARBA00022837"/>
    </source>
</evidence>
<evidence type="ECO:0000256" key="4">
    <source>
        <dbReference type="ARBA" id="ARBA00022723"/>
    </source>
</evidence>
<dbReference type="SUPFAM" id="SSF53822">
    <property type="entry name" value="Periplasmic binding protein-like I"/>
    <property type="match status" value="1"/>
</dbReference>
<evidence type="ECO:0000256" key="5">
    <source>
        <dbReference type="ARBA" id="ARBA00022729"/>
    </source>
</evidence>
<dbReference type="InterPro" id="IPR025997">
    <property type="entry name" value="SBP_2_dom"/>
</dbReference>
<accession>A0A0J1FRB4</accession>
<sequence length="346" mass="36844">MKKLLPAMLAGAMLFLAGCGAGSTSTTSSSSSGTSDKKPTIGVAIYKFDDTFMTGVRNAISNAAQGKATVDIVDSQNSQPTQNDKVDLFINKKVNALAINPVDLTAAGVIIDKAKAANTPVVFFNREPQTNDMNKWDKVYYVGAKAEESGIMQGQILVDYWKAHPEMDKNKDGVMDIVMLQGEPGHQDAIARTKYSVKAIEDAGIKVNILAQDTAMWDRSKAQDKMAAFLGSHGDKIEAVLANNDDMALGAIEALKAKGYFTNNKYMPVVGVDATAPGLQALKDGTLLGTVLNDAKNQGAATLNLAVALAKGLTPSKDNTGYDITDGKYVWVPYKKITKANIADAQ</sequence>
<reference evidence="12 13" key="1">
    <citation type="submission" date="2015-06" db="EMBL/GenBank/DDBJ databases">
        <title>Draft genome of the moderately acidophilic sulfate reducer Candidatus Desulfosporosinus acididurans strain M1.</title>
        <authorList>
            <person name="Poehlein A."/>
            <person name="Petzsch P."/>
            <person name="Johnson B.D."/>
            <person name="Schloemann M."/>
            <person name="Daniel R."/>
            <person name="Muehling M."/>
        </authorList>
    </citation>
    <scope>NUCLEOTIDE SEQUENCE [LARGE SCALE GENOMIC DNA]</scope>
    <source>
        <strain evidence="12 13">M1</strain>
    </source>
</reference>
<name>A0A0J1FRB4_9FIRM</name>
<evidence type="ECO:0000313" key="13">
    <source>
        <dbReference type="Proteomes" id="UP000036356"/>
    </source>
</evidence>
<evidence type="ECO:0000259" key="11">
    <source>
        <dbReference type="Pfam" id="PF13407"/>
    </source>
</evidence>
<keyword evidence="7" id="KW-0106">Calcium</keyword>
<dbReference type="GO" id="GO:0046872">
    <property type="term" value="F:metal ion binding"/>
    <property type="evidence" value="ECO:0007669"/>
    <property type="project" value="UniProtKB-KW"/>
</dbReference>
<dbReference type="STRING" id="476652.DEAC_c26500"/>
<evidence type="ECO:0000256" key="1">
    <source>
        <dbReference type="ARBA" id="ARBA00004196"/>
    </source>
</evidence>
<dbReference type="Proteomes" id="UP000036356">
    <property type="component" value="Unassembled WGS sequence"/>
</dbReference>
<dbReference type="RefSeq" id="WP_047810475.1">
    <property type="nucleotide sequence ID" value="NZ_LDZY01000008.1"/>
</dbReference>
<keyword evidence="5 10" id="KW-0732">Signal</keyword>
<keyword evidence="2" id="KW-0813">Transport</keyword>
<dbReference type="InterPro" id="IPR028082">
    <property type="entry name" value="Peripla_BP_I"/>
</dbReference>
<dbReference type="PANTHER" id="PTHR30036:SF2">
    <property type="entry name" value="D-GALACTOSE_METHYL-GALACTOSIDE BINDING PERIPLASMIC PROTEIN MGLB"/>
    <property type="match status" value="1"/>
</dbReference>
<evidence type="ECO:0000256" key="2">
    <source>
        <dbReference type="ARBA" id="ARBA00022448"/>
    </source>
</evidence>
<dbReference type="Gene3D" id="3.40.50.2300">
    <property type="match status" value="2"/>
</dbReference>
<dbReference type="GO" id="GO:0030288">
    <property type="term" value="C:outer membrane-bounded periplasmic space"/>
    <property type="evidence" value="ECO:0007669"/>
    <property type="project" value="TreeGrafter"/>
</dbReference>
<evidence type="ECO:0000313" key="12">
    <source>
        <dbReference type="EMBL" id="KLU65513.1"/>
    </source>
</evidence>
<feature type="signal peptide" evidence="10">
    <location>
        <begin position="1"/>
        <end position="21"/>
    </location>
</feature>
<evidence type="ECO:0000256" key="10">
    <source>
        <dbReference type="SAM" id="SignalP"/>
    </source>
</evidence>
<evidence type="ECO:0000256" key="8">
    <source>
        <dbReference type="ARBA" id="ARBA00034323"/>
    </source>
</evidence>